<sequence length="650" mass="77829">MSLPTKKVKTQKLFDETKIQQEKEDENSIINTDITDKPLNHKNIRNNYNNPEIIKQTDIVHEYLDIKLLYFPDPIDSLQILMDNNESLVIIEELDRERFKGIENRYINYTEMIDDLSYRAIQNLSRIKNNIVILDNFDNIDNLLVTIENLNLYFKQKTKKIKLIITTNSPFLLLDLYNHQKYSKIPIIKEEPFFRDFFTQIELIYHNHNKEESETRKNKMIILKELIKHLKEEIILLIGDNKEKKYLKNNFNIEILTYYEYHDIYRKTKNDKVIVLYDYMPIKSKNKKYLISHEEEEDFYRALVETEDMIYSLTNKNAQEDNKIICIKDKDNIETQNINISNKNDILNNKKTENNRKNKDFSYFVIDREYQYKIINYRSNNTKEIEISKNNICRIKDEEIRNNSIFNKLYEGEYISKKLDVPLRLKTNREINSNKFKVGITNVKLGHMDQKDSFSNNIDIIGNGILIVGNKSINIIGTVKNNNITIKDINNKQSKDITKYIKIVIENITEDKLFYFNKKIFILLKHYPKFFYSTDRVCDKNINTYNNIGWRRGDRYNFPMVEGRYDICVEIKHGDILMLLLNLEKYSKIYFYNIFIYGINKQNIDNKIIGKMNVQDQLDVERGLTPQEILKFCKDLSFDDRYFILCFLSR</sequence>
<dbReference type="AlphaFoldDB" id="S7W725"/>
<dbReference type="EMBL" id="ATCN01000648">
    <property type="protein sequence ID" value="EPR78630.1"/>
    <property type="molecule type" value="Genomic_DNA"/>
</dbReference>
<proteinExistence type="predicted"/>
<evidence type="ECO:0000313" key="2">
    <source>
        <dbReference type="Proteomes" id="UP000014978"/>
    </source>
</evidence>
<dbReference type="Proteomes" id="UP000014978">
    <property type="component" value="Unassembled WGS sequence"/>
</dbReference>
<evidence type="ECO:0000313" key="1">
    <source>
        <dbReference type="EMBL" id="EPR78630.1"/>
    </source>
</evidence>
<dbReference type="InParanoid" id="S7W725"/>
<reference evidence="2" key="1">
    <citation type="journal article" date="2013" name="PLoS Genet.">
        <title>The genome of Spraguea lophii and the basis of host-microsporidian interactions.</title>
        <authorList>
            <person name="Campbell S.E."/>
            <person name="Williams T.A."/>
            <person name="Yousuf A."/>
            <person name="Soanes D.M."/>
            <person name="Paszkiewicz K.H."/>
            <person name="Williams B.A.P."/>
        </authorList>
    </citation>
    <scope>NUCLEOTIDE SEQUENCE [LARGE SCALE GENOMIC DNA]</scope>
    <source>
        <strain evidence="2">42_110</strain>
    </source>
</reference>
<accession>S7W725</accession>
<protein>
    <submittedName>
        <fullName evidence="1">Uncharacterized protein</fullName>
    </submittedName>
</protein>
<dbReference type="VEuPathDB" id="MicrosporidiaDB:SLOPH_2569"/>
<comment type="caution">
    <text evidence="1">The sequence shown here is derived from an EMBL/GenBank/DDBJ whole genome shotgun (WGS) entry which is preliminary data.</text>
</comment>
<keyword evidence="2" id="KW-1185">Reference proteome</keyword>
<organism evidence="1 2">
    <name type="scientific">Spraguea lophii (strain 42_110)</name>
    <name type="common">Microsporidian parasite</name>
    <dbReference type="NCBI Taxonomy" id="1358809"/>
    <lineage>
        <taxon>Eukaryota</taxon>
        <taxon>Fungi</taxon>
        <taxon>Fungi incertae sedis</taxon>
        <taxon>Microsporidia</taxon>
        <taxon>Spragueidae</taxon>
        <taxon>Spraguea</taxon>
    </lineage>
</organism>
<name>S7W725_SPRLO</name>
<feature type="non-terminal residue" evidence="1">
    <location>
        <position position="650"/>
    </location>
</feature>
<gene>
    <name evidence="1" type="ORF">SLOPH_2569</name>
</gene>
<dbReference type="HOGENOM" id="CLU_421875_0_0_1"/>